<dbReference type="Proteomes" id="UP000682811">
    <property type="component" value="Unassembled WGS sequence"/>
</dbReference>
<name>A0A919YB16_9BACL</name>
<evidence type="ECO:0000313" key="8">
    <source>
        <dbReference type="Proteomes" id="UP000682811"/>
    </source>
</evidence>
<dbReference type="GO" id="GO:0000166">
    <property type="term" value="F:nucleotide binding"/>
    <property type="evidence" value="ECO:0007669"/>
    <property type="project" value="UniProtKB-KW"/>
</dbReference>
<dbReference type="EMBL" id="BORT01000001">
    <property type="protein sequence ID" value="GIO45710.1"/>
    <property type="molecule type" value="Genomic_DNA"/>
</dbReference>
<reference evidence="7 8" key="1">
    <citation type="submission" date="2021-03" db="EMBL/GenBank/DDBJ databases">
        <title>Antimicrobial resistance genes in bacteria isolated from Japanese honey, and their potential for conferring macrolide and lincosamide resistance in the American foulbrood pathogen Paenibacillus larvae.</title>
        <authorList>
            <person name="Okamoto M."/>
            <person name="Kumagai M."/>
            <person name="Kanamori H."/>
            <person name="Takamatsu D."/>
        </authorList>
    </citation>
    <scope>NUCLEOTIDE SEQUENCE [LARGE SCALE GENOMIC DNA]</scope>
    <source>
        <strain evidence="7 8">J34TS1</strain>
    </source>
</reference>
<evidence type="ECO:0000256" key="4">
    <source>
        <dbReference type="ARBA" id="ARBA00034320"/>
    </source>
</evidence>
<dbReference type="PANTHER" id="PTHR43603:SF3">
    <property type="entry name" value="ZINC CHAPERONE YCIC"/>
    <property type="match status" value="1"/>
</dbReference>
<evidence type="ECO:0000256" key="2">
    <source>
        <dbReference type="ARBA" id="ARBA00022801"/>
    </source>
</evidence>
<keyword evidence="1" id="KW-0547">Nucleotide-binding</keyword>
<comment type="catalytic activity">
    <reaction evidence="5">
        <text>GTP + H2O = GDP + phosphate + H(+)</text>
        <dbReference type="Rhea" id="RHEA:19669"/>
        <dbReference type="ChEBI" id="CHEBI:15377"/>
        <dbReference type="ChEBI" id="CHEBI:15378"/>
        <dbReference type="ChEBI" id="CHEBI:37565"/>
        <dbReference type="ChEBI" id="CHEBI:43474"/>
        <dbReference type="ChEBI" id="CHEBI:58189"/>
    </reaction>
    <physiologicalReaction direction="left-to-right" evidence="5">
        <dbReference type="Rhea" id="RHEA:19670"/>
    </physiologicalReaction>
</comment>
<accession>A0A919YB16</accession>
<dbReference type="SMART" id="SM00833">
    <property type="entry name" value="CobW_C"/>
    <property type="match status" value="1"/>
</dbReference>
<evidence type="ECO:0000256" key="5">
    <source>
        <dbReference type="ARBA" id="ARBA00049117"/>
    </source>
</evidence>
<comment type="similarity">
    <text evidence="4">Belongs to the SIMIBI class G3E GTPase family. ZNG1 subfamily.</text>
</comment>
<dbReference type="InterPro" id="IPR036627">
    <property type="entry name" value="CobW-likC_sf"/>
</dbReference>
<feature type="domain" description="CobW C-terminal" evidence="6">
    <location>
        <begin position="270"/>
        <end position="385"/>
    </location>
</feature>
<dbReference type="GO" id="GO:0016787">
    <property type="term" value="F:hydrolase activity"/>
    <property type="evidence" value="ECO:0007669"/>
    <property type="project" value="UniProtKB-KW"/>
</dbReference>
<dbReference type="Gene3D" id="3.40.50.300">
    <property type="entry name" value="P-loop containing nucleotide triphosphate hydrolases"/>
    <property type="match status" value="1"/>
</dbReference>
<keyword evidence="8" id="KW-1185">Reference proteome</keyword>
<sequence length="409" mass="45954">MNRQLERNVKKMSDKIIPVTVLSGYLGAGKTTVLNHVLNNREGLKVAVIVNDMSEINVDAALVQSGSSLSRTEEKLVEMSNGCICCTLRDDLLREVKKLAEEGRFDYILIESTGISEPIPVAQTFSYMDEESGIDLTKSARLDCMVTVVDAYRFWKDFASGETLLDRAEASGENDDRDVVDLLIDQIETCDVLLLNKCDLVEDEELNQLEGLLRKLQPSAKLIRIVNGQVDPTLIMNTGLFDFEKASMSAGWIQELEKESHTPETEEYGISSFVYRKRVPFHPERLARMLSNWPEEVVRAKGLVWLAVKDDVAASFSQAGPSIQFGPAGYWLAAMPEAEQKDILEAEPSLKSKWDDTWGDRMNEIVLIGIDMDREAIESQFDACLLTPDEMRIDWSTLHNPLPWVSIAE</sequence>
<dbReference type="InterPro" id="IPR027417">
    <property type="entry name" value="P-loop_NTPase"/>
</dbReference>
<dbReference type="AlphaFoldDB" id="A0A919YB16"/>
<dbReference type="Pfam" id="PF02492">
    <property type="entry name" value="cobW"/>
    <property type="match status" value="1"/>
</dbReference>
<gene>
    <name evidence="7" type="primary">yciC</name>
    <name evidence="7" type="ORF">J34TS1_04750</name>
</gene>
<evidence type="ECO:0000256" key="1">
    <source>
        <dbReference type="ARBA" id="ARBA00022741"/>
    </source>
</evidence>
<dbReference type="Gene3D" id="3.30.1220.10">
    <property type="entry name" value="CobW-like, C-terminal domain"/>
    <property type="match status" value="1"/>
</dbReference>
<organism evidence="7 8">
    <name type="scientific">Paenibacillus azoreducens</name>
    <dbReference type="NCBI Taxonomy" id="116718"/>
    <lineage>
        <taxon>Bacteria</taxon>
        <taxon>Bacillati</taxon>
        <taxon>Bacillota</taxon>
        <taxon>Bacilli</taxon>
        <taxon>Bacillales</taxon>
        <taxon>Paenibacillaceae</taxon>
        <taxon>Paenibacillus</taxon>
    </lineage>
</organism>
<evidence type="ECO:0000256" key="3">
    <source>
        <dbReference type="ARBA" id="ARBA00023186"/>
    </source>
</evidence>
<dbReference type="InterPro" id="IPR011629">
    <property type="entry name" value="CobW-like_C"/>
</dbReference>
<evidence type="ECO:0000259" key="6">
    <source>
        <dbReference type="SMART" id="SM00833"/>
    </source>
</evidence>
<dbReference type="InterPro" id="IPR051927">
    <property type="entry name" value="Zn_Chap_cDPG_Synth"/>
</dbReference>
<comment type="caution">
    <text evidence="7">The sequence shown here is derived from an EMBL/GenBank/DDBJ whole genome shotgun (WGS) entry which is preliminary data.</text>
</comment>
<protein>
    <submittedName>
        <fullName evidence="7">Metal chaperone YciC</fullName>
    </submittedName>
</protein>
<keyword evidence="3" id="KW-0143">Chaperone</keyword>
<dbReference type="SUPFAM" id="SSF52540">
    <property type="entry name" value="P-loop containing nucleoside triphosphate hydrolases"/>
    <property type="match status" value="1"/>
</dbReference>
<evidence type="ECO:0000313" key="7">
    <source>
        <dbReference type="EMBL" id="GIO45710.1"/>
    </source>
</evidence>
<dbReference type="PANTHER" id="PTHR43603">
    <property type="entry name" value="COBW DOMAIN-CONTAINING PROTEIN DDB_G0274527"/>
    <property type="match status" value="1"/>
</dbReference>
<keyword evidence="2" id="KW-0378">Hydrolase</keyword>
<dbReference type="InterPro" id="IPR003495">
    <property type="entry name" value="CobW/HypB/UreG_nucleotide-bd"/>
</dbReference>
<dbReference type="Pfam" id="PF07683">
    <property type="entry name" value="CobW_C"/>
    <property type="match status" value="1"/>
</dbReference>
<proteinExistence type="inferred from homology"/>
<dbReference type="CDD" id="cd03112">
    <property type="entry name" value="CobW-like"/>
    <property type="match status" value="1"/>
</dbReference>